<feature type="domain" description="Reductase C-terminal" evidence="6">
    <location>
        <begin position="325"/>
        <end position="388"/>
    </location>
</feature>
<dbReference type="InterPro" id="IPR036188">
    <property type="entry name" value="FAD/NAD-bd_sf"/>
</dbReference>
<dbReference type="InterPro" id="IPR028202">
    <property type="entry name" value="Reductase_C"/>
</dbReference>
<dbReference type="InterPro" id="IPR016156">
    <property type="entry name" value="FAD/NAD-linked_Rdtase_dimer_sf"/>
</dbReference>
<keyword evidence="2" id="KW-0285">Flavoprotein</keyword>
<dbReference type="InterPro" id="IPR050446">
    <property type="entry name" value="FAD-oxidoreductase/Apoptosis"/>
</dbReference>
<reference evidence="8" key="1">
    <citation type="journal article" date="2019" name="Int. J. Syst. Evol. Microbiol.">
        <title>The Global Catalogue of Microorganisms (GCM) 10K type strain sequencing project: providing services to taxonomists for standard genome sequencing and annotation.</title>
        <authorList>
            <consortium name="The Broad Institute Genomics Platform"/>
            <consortium name="The Broad Institute Genome Sequencing Center for Infectious Disease"/>
            <person name="Wu L."/>
            <person name="Ma J."/>
        </authorList>
    </citation>
    <scope>NUCLEOTIDE SEQUENCE [LARGE SCALE GENOMIC DNA]</scope>
    <source>
        <strain evidence="8">KLKA75</strain>
    </source>
</reference>
<dbReference type="RefSeq" id="WP_378260108.1">
    <property type="nucleotide sequence ID" value="NZ_JBHSIT010000009.1"/>
</dbReference>
<evidence type="ECO:0000259" key="6">
    <source>
        <dbReference type="Pfam" id="PF14759"/>
    </source>
</evidence>
<keyword evidence="4" id="KW-0560">Oxidoreductase</keyword>
<dbReference type="SUPFAM" id="SSF51905">
    <property type="entry name" value="FAD/NAD(P)-binding domain"/>
    <property type="match status" value="2"/>
</dbReference>
<name>A0ABV9U542_9ACTN</name>
<evidence type="ECO:0000313" key="7">
    <source>
        <dbReference type="EMBL" id="MFC4911319.1"/>
    </source>
</evidence>
<dbReference type="EMBL" id="JBHSIT010000009">
    <property type="protein sequence ID" value="MFC4911319.1"/>
    <property type="molecule type" value="Genomic_DNA"/>
</dbReference>
<evidence type="ECO:0000259" key="5">
    <source>
        <dbReference type="Pfam" id="PF07992"/>
    </source>
</evidence>
<comment type="cofactor">
    <cofactor evidence="1">
        <name>FAD</name>
        <dbReference type="ChEBI" id="CHEBI:57692"/>
    </cofactor>
</comment>
<organism evidence="7 8">
    <name type="scientific">Actinomadura gamaensis</name>
    <dbReference type="NCBI Taxonomy" id="1763541"/>
    <lineage>
        <taxon>Bacteria</taxon>
        <taxon>Bacillati</taxon>
        <taxon>Actinomycetota</taxon>
        <taxon>Actinomycetes</taxon>
        <taxon>Streptosporangiales</taxon>
        <taxon>Thermomonosporaceae</taxon>
        <taxon>Actinomadura</taxon>
    </lineage>
</organism>
<gene>
    <name evidence="7" type="ORF">ACFPCY_28715</name>
</gene>
<evidence type="ECO:0000256" key="1">
    <source>
        <dbReference type="ARBA" id="ARBA00001974"/>
    </source>
</evidence>
<dbReference type="Gene3D" id="3.30.390.30">
    <property type="match status" value="1"/>
</dbReference>
<evidence type="ECO:0000256" key="3">
    <source>
        <dbReference type="ARBA" id="ARBA00022827"/>
    </source>
</evidence>
<dbReference type="Gene3D" id="3.50.50.60">
    <property type="entry name" value="FAD/NAD(P)-binding domain"/>
    <property type="match status" value="2"/>
</dbReference>
<proteinExistence type="predicted"/>
<dbReference type="PRINTS" id="PR00368">
    <property type="entry name" value="FADPNR"/>
</dbReference>
<dbReference type="PANTHER" id="PTHR43557">
    <property type="entry name" value="APOPTOSIS-INDUCING FACTOR 1"/>
    <property type="match status" value="1"/>
</dbReference>
<dbReference type="Pfam" id="PF14759">
    <property type="entry name" value="Reductase_C"/>
    <property type="match status" value="1"/>
</dbReference>
<dbReference type="SUPFAM" id="SSF55424">
    <property type="entry name" value="FAD/NAD-linked reductases, dimerisation (C-terminal) domain"/>
    <property type="match status" value="1"/>
</dbReference>
<keyword evidence="8" id="KW-1185">Reference proteome</keyword>
<dbReference type="Pfam" id="PF07992">
    <property type="entry name" value="Pyr_redox_2"/>
    <property type="match status" value="1"/>
</dbReference>
<dbReference type="InterPro" id="IPR023753">
    <property type="entry name" value="FAD/NAD-binding_dom"/>
</dbReference>
<dbReference type="PRINTS" id="PR00411">
    <property type="entry name" value="PNDRDTASEI"/>
</dbReference>
<evidence type="ECO:0000256" key="4">
    <source>
        <dbReference type="ARBA" id="ARBA00023002"/>
    </source>
</evidence>
<dbReference type="Proteomes" id="UP001595872">
    <property type="component" value="Unassembled WGS sequence"/>
</dbReference>
<evidence type="ECO:0000256" key="2">
    <source>
        <dbReference type="ARBA" id="ARBA00022630"/>
    </source>
</evidence>
<evidence type="ECO:0000313" key="8">
    <source>
        <dbReference type="Proteomes" id="UP001595872"/>
    </source>
</evidence>
<comment type="caution">
    <text evidence="7">The sequence shown here is derived from an EMBL/GenBank/DDBJ whole genome shotgun (WGS) entry which is preliminary data.</text>
</comment>
<dbReference type="PANTHER" id="PTHR43557:SF2">
    <property type="entry name" value="RIESKE DOMAIN-CONTAINING PROTEIN-RELATED"/>
    <property type="match status" value="1"/>
</dbReference>
<feature type="domain" description="FAD/NAD(P)-binding" evidence="5">
    <location>
        <begin position="3"/>
        <end position="286"/>
    </location>
</feature>
<accession>A0ABV9U542</accession>
<protein>
    <submittedName>
        <fullName evidence="7">NAD(P)/FAD-dependent oxidoreductase</fullName>
    </submittedName>
</protein>
<sequence>MRRIVVVGASMGGLRAAEQLRAAGFAGELVVVGDEPHRPYNRPPLSKEVLASEVTHAAVAFRMRSSVADVDWRLGMPVVSSDLAARTLTLLDGSSLAYDGLVVATGLRPRRLPQPGLEDRRHVVRTLDDATRLRASLAPGVRVVVIGAGFVGCEVAATARRLGAEVTVVCAAPEPLMSPLGPDLGAELRRRHEAEGVRFLLGRTVTAFAASTPPGPHRAADVVLSDGTAVAADVIIEAVGSTPCVSWLDGNGLDLSDGVLCDAELRVEGRPDVVAVGDVARFPNPRYDGVCRRVEHWSIPTDTARKAARTLLGVESPPFAPLPSFWSDQYDLRIQSFGAPALGCDDIRVLEGDLTSECAVGYHRDGELVGVVLLGLASAIPRYRKLLMDAFAAAV</sequence>
<keyword evidence="3" id="KW-0274">FAD</keyword>